<evidence type="ECO:0000313" key="7">
    <source>
        <dbReference type="Proteomes" id="UP000631114"/>
    </source>
</evidence>
<evidence type="ECO:0000256" key="4">
    <source>
        <dbReference type="SAM" id="MobiDB-lite"/>
    </source>
</evidence>
<protein>
    <recommendedName>
        <fullName evidence="5">VQ domain-containing protein</fullName>
    </recommendedName>
</protein>
<dbReference type="Proteomes" id="UP000631114">
    <property type="component" value="Unassembled WGS sequence"/>
</dbReference>
<sequence length="179" mass="20176">MEKPACSNAQASTPLTTFVEADTKSFRELVQQLTGPSGADPDRKTQWAAEAASKEEAANLQVVGCKRPKSKLHERRQYTRTKLEIEKLGIHLFRPGSHTMESEYSTSPLGTPSKPFSKLSILEDEKDKREVPDLNRDEEEKAIKERRFYLHPSPRSRPGNGEPKLLTLFPLTSPKTQES</sequence>
<keyword evidence="2" id="KW-0597">Phosphoprotein</keyword>
<feature type="domain" description="VQ" evidence="5">
    <location>
        <begin position="16"/>
        <end position="39"/>
    </location>
</feature>
<evidence type="ECO:0000256" key="1">
    <source>
        <dbReference type="ARBA" id="ARBA00004123"/>
    </source>
</evidence>
<evidence type="ECO:0000313" key="6">
    <source>
        <dbReference type="EMBL" id="KAF9587125.1"/>
    </source>
</evidence>
<feature type="compositionally biased region" description="Basic and acidic residues" evidence="4">
    <location>
        <begin position="121"/>
        <end position="148"/>
    </location>
</feature>
<evidence type="ECO:0000256" key="3">
    <source>
        <dbReference type="ARBA" id="ARBA00023242"/>
    </source>
</evidence>
<keyword evidence="3" id="KW-0539">Nucleus</keyword>
<gene>
    <name evidence="6" type="ORF">IFM89_039642</name>
</gene>
<evidence type="ECO:0000256" key="2">
    <source>
        <dbReference type="ARBA" id="ARBA00022553"/>
    </source>
</evidence>
<reference evidence="6 7" key="1">
    <citation type="submission" date="2020-10" db="EMBL/GenBank/DDBJ databases">
        <title>The Coptis chinensis genome and diversification of protoberbering-type alkaloids.</title>
        <authorList>
            <person name="Wang B."/>
            <person name="Shu S."/>
            <person name="Song C."/>
            <person name="Liu Y."/>
        </authorList>
    </citation>
    <scope>NUCLEOTIDE SEQUENCE [LARGE SCALE GENOMIC DNA]</scope>
    <source>
        <strain evidence="6">HL-2020</strain>
        <tissue evidence="6">Leaf</tissue>
    </source>
</reference>
<feature type="region of interest" description="Disordered" evidence="4">
    <location>
        <begin position="33"/>
        <end position="52"/>
    </location>
</feature>
<comment type="subcellular location">
    <subcellularLocation>
        <location evidence="1">Nucleus</location>
    </subcellularLocation>
</comment>
<name>A0A835LAF5_9MAGN</name>
<proteinExistence type="predicted"/>
<dbReference type="PANTHER" id="PTHR33402">
    <property type="entry name" value="VQ MOTIF-CONTAINING PROTEIN 11-LIKE"/>
    <property type="match status" value="1"/>
</dbReference>
<dbReference type="Pfam" id="PF05678">
    <property type="entry name" value="VQ"/>
    <property type="match status" value="1"/>
</dbReference>
<dbReference type="InterPro" id="IPR008889">
    <property type="entry name" value="VQ"/>
</dbReference>
<comment type="caution">
    <text evidence="6">The sequence shown here is derived from an EMBL/GenBank/DDBJ whole genome shotgun (WGS) entry which is preliminary data.</text>
</comment>
<dbReference type="PANTHER" id="PTHR33402:SF22">
    <property type="entry name" value="VQ MOTIF-CONTAINING PROTEIN 31"/>
    <property type="match status" value="1"/>
</dbReference>
<keyword evidence="7" id="KW-1185">Reference proteome</keyword>
<feature type="region of interest" description="Disordered" evidence="4">
    <location>
        <begin position="95"/>
        <end position="179"/>
    </location>
</feature>
<dbReference type="InterPro" id="IPR039611">
    <property type="entry name" value="VQ_4/11/13/19/31/33"/>
</dbReference>
<dbReference type="EMBL" id="JADFTS010000045">
    <property type="protein sequence ID" value="KAF9587125.1"/>
    <property type="molecule type" value="Genomic_DNA"/>
</dbReference>
<dbReference type="OrthoDB" id="783357at2759"/>
<evidence type="ECO:0000259" key="5">
    <source>
        <dbReference type="Pfam" id="PF05678"/>
    </source>
</evidence>
<dbReference type="GO" id="GO:0005634">
    <property type="term" value="C:nucleus"/>
    <property type="evidence" value="ECO:0007669"/>
    <property type="project" value="UniProtKB-SubCell"/>
</dbReference>
<organism evidence="6 7">
    <name type="scientific">Coptis chinensis</name>
    <dbReference type="NCBI Taxonomy" id="261450"/>
    <lineage>
        <taxon>Eukaryota</taxon>
        <taxon>Viridiplantae</taxon>
        <taxon>Streptophyta</taxon>
        <taxon>Embryophyta</taxon>
        <taxon>Tracheophyta</taxon>
        <taxon>Spermatophyta</taxon>
        <taxon>Magnoliopsida</taxon>
        <taxon>Ranunculales</taxon>
        <taxon>Ranunculaceae</taxon>
        <taxon>Coptidoideae</taxon>
        <taxon>Coptis</taxon>
    </lineage>
</organism>
<dbReference type="AlphaFoldDB" id="A0A835LAF5"/>
<accession>A0A835LAF5</accession>